<proteinExistence type="predicted"/>
<dbReference type="Proteomes" id="UP001162800">
    <property type="component" value="Chromosome"/>
</dbReference>
<sequence>MSLFPNAPAQRGFTLIELMITVALVGILAAIALPAYDSFIQKSRRTEAKAALVDLASRQQKYYSINNRYTASAADLGYAALPASTASGLYSLSLTADSSSYTAKATPQGSQAKDVQCYGFAINDVGRKSNFSRTNAALTADCW</sequence>
<evidence type="ECO:0000313" key="2">
    <source>
        <dbReference type="EMBL" id="UYG50812.1"/>
    </source>
</evidence>
<gene>
    <name evidence="2" type="ORF">M9799_12005</name>
</gene>
<dbReference type="InterPro" id="IPR031982">
    <property type="entry name" value="PilE-like"/>
</dbReference>
<dbReference type="InterPro" id="IPR045584">
    <property type="entry name" value="Pilin-like"/>
</dbReference>
<dbReference type="InterPro" id="IPR012902">
    <property type="entry name" value="N_methyl_site"/>
</dbReference>
<dbReference type="PANTHER" id="PTHR30093">
    <property type="entry name" value="GENERAL SECRETION PATHWAY PROTEIN G"/>
    <property type="match status" value="1"/>
</dbReference>
<dbReference type="Pfam" id="PF07963">
    <property type="entry name" value="N_methyl"/>
    <property type="match status" value="1"/>
</dbReference>
<dbReference type="RefSeq" id="WP_255662378.1">
    <property type="nucleotide sequence ID" value="NZ_CP106881.1"/>
</dbReference>
<dbReference type="PANTHER" id="PTHR30093:SF47">
    <property type="entry name" value="TYPE IV PILUS NON-CORE MINOR PILIN PILE"/>
    <property type="match status" value="1"/>
</dbReference>
<protein>
    <submittedName>
        <fullName evidence="2">Type IV pilin protein</fullName>
    </submittedName>
</protein>
<evidence type="ECO:0000256" key="1">
    <source>
        <dbReference type="SAM" id="Phobius"/>
    </source>
</evidence>
<dbReference type="NCBIfam" id="TIGR02532">
    <property type="entry name" value="IV_pilin_GFxxxE"/>
    <property type="match status" value="1"/>
</dbReference>
<keyword evidence="1" id="KW-1133">Transmembrane helix</keyword>
<dbReference type="PROSITE" id="PS00409">
    <property type="entry name" value="PROKAR_NTER_METHYL"/>
    <property type="match status" value="1"/>
</dbReference>
<dbReference type="EMBL" id="CP106881">
    <property type="protein sequence ID" value="UYG50812.1"/>
    <property type="molecule type" value="Genomic_DNA"/>
</dbReference>
<keyword evidence="3" id="KW-1185">Reference proteome</keyword>
<keyword evidence="1" id="KW-0812">Transmembrane</keyword>
<dbReference type="Pfam" id="PF16732">
    <property type="entry name" value="ComP_DUS"/>
    <property type="match status" value="1"/>
</dbReference>
<feature type="transmembrane region" description="Helical" evidence="1">
    <location>
        <begin position="12"/>
        <end position="36"/>
    </location>
</feature>
<organism evidence="2 3">
    <name type="scientific">Comamonas endophytica</name>
    <dbReference type="NCBI Taxonomy" id="2949090"/>
    <lineage>
        <taxon>Bacteria</taxon>
        <taxon>Pseudomonadati</taxon>
        <taxon>Pseudomonadota</taxon>
        <taxon>Betaproteobacteria</taxon>
        <taxon>Burkholderiales</taxon>
        <taxon>Comamonadaceae</taxon>
        <taxon>Comamonas</taxon>
    </lineage>
</organism>
<keyword evidence="1" id="KW-0472">Membrane</keyword>
<reference evidence="2" key="1">
    <citation type="submission" date="2022-09" db="EMBL/GenBank/DDBJ databases">
        <title>The complete genome of Acidovorax sp. 5MLIR.</title>
        <authorList>
            <person name="Liu L."/>
            <person name="Yue J."/>
            <person name="Yang F."/>
            <person name="Yuan J."/>
            <person name="Li L."/>
        </authorList>
    </citation>
    <scope>NUCLEOTIDE SEQUENCE</scope>
    <source>
        <strain evidence="2">5MLIR</strain>
    </source>
</reference>
<name>A0ABY6G8U0_9BURK</name>
<dbReference type="Gene3D" id="3.30.700.10">
    <property type="entry name" value="Glycoprotein, Type 4 Pilin"/>
    <property type="match status" value="1"/>
</dbReference>
<accession>A0ABY6G8U0</accession>
<evidence type="ECO:0000313" key="3">
    <source>
        <dbReference type="Proteomes" id="UP001162800"/>
    </source>
</evidence>
<dbReference type="SUPFAM" id="SSF54523">
    <property type="entry name" value="Pili subunits"/>
    <property type="match status" value="1"/>
</dbReference>